<feature type="transmembrane region" description="Helical" evidence="1">
    <location>
        <begin position="163"/>
        <end position="181"/>
    </location>
</feature>
<feature type="transmembrane region" description="Helical" evidence="1">
    <location>
        <begin position="30"/>
        <end position="47"/>
    </location>
</feature>
<name>A0A0S2UP11_STUST</name>
<proteinExistence type="predicted"/>
<organism evidence="2">
    <name type="scientific">Stutzerimonas stutzeri</name>
    <name type="common">Pseudomonas stutzeri</name>
    <dbReference type="NCBI Taxonomy" id="316"/>
    <lineage>
        <taxon>Bacteria</taxon>
        <taxon>Pseudomonadati</taxon>
        <taxon>Pseudomonadota</taxon>
        <taxon>Gammaproteobacteria</taxon>
        <taxon>Pseudomonadales</taxon>
        <taxon>Pseudomonadaceae</taxon>
        <taxon>Stutzerimonas</taxon>
    </lineage>
</organism>
<dbReference type="EMBL" id="KT935509">
    <property type="protein sequence ID" value="ALP69125.1"/>
    <property type="molecule type" value="Genomic_DNA"/>
</dbReference>
<accession>A0A0S2UP11</accession>
<keyword evidence="1" id="KW-0472">Membrane</keyword>
<feature type="transmembrane region" description="Helical" evidence="1">
    <location>
        <begin position="187"/>
        <end position="214"/>
    </location>
</feature>
<protein>
    <submittedName>
        <fullName evidence="2">Uncharacterized protein</fullName>
    </submittedName>
</protein>
<dbReference type="RefSeq" id="WP_020192183.1">
    <property type="nucleotide sequence ID" value="NZ_CP062162.1"/>
</dbReference>
<dbReference type="AlphaFoldDB" id="A0A0S2UP11"/>
<feature type="transmembrane region" description="Helical" evidence="1">
    <location>
        <begin position="67"/>
        <end position="92"/>
    </location>
</feature>
<keyword evidence="1" id="KW-1133">Transmembrane helix</keyword>
<sequence>MVKDDTDKAGSTAAVAKGLGALESAWDAHWALRLICLVLFLDMAMMLRTGRGLWQWSAGDKALLSDVGWVAVLIVAFSFAVAIVIPVVLIALRQISAIVLSWLPDFLTTSAEPAYQRPLGYAPTRDFRNLALREKDDFLFRMYEAHEQKKQAERLARERAGELTAAALLAALADWLLVQWISGSVSLIGAIVEALAGWASIVAAITLLCAGVILKWAWFSDTPPDVIYYPPLDQELRDKERKARGLC</sequence>
<keyword evidence="1" id="KW-0812">Transmembrane</keyword>
<evidence type="ECO:0000313" key="2">
    <source>
        <dbReference type="EMBL" id="ALP69125.1"/>
    </source>
</evidence>
<reference evidence="2" key="1">
    <citation type="journal article" date="2016" name="Gene">
        <title>Functional redundancy in phenol and toluene degradation in Pseudomonas stutzeri strains isolated from the Baltic Sea.</title>
        <authorList>
            <person name="Heinaru E."/>
            <person name="Naanuri E."/>
            <person name="Grunbach M."/>
            <person name="Joesaar M."/>
            <person name="Heinaru A."/>
        </authorList>
    </citation>
    <scope>NUCLEOTIDE SEQUENCE</scope>
    <source>
        <strain evidence="2">2A20</strain>
    </source>
</reference>
<evidence type="ECO:0000256" key="1">
    <source>
        <dbReference type="SAM" id="Phobius"/>
    </source>
</evidence>